<comment type="catalytic activity">
    <reaction evidence="1">
        <text>Hydrolysis of terminal non-reducing N-acetyl-D-hexosamine residues in N-acetyl-beta-D-hexosaminides.</text>
        <dbReference type="EC" id="3.2.1.52"/>
    </reaction>
</comment>
<reference evidence="7 8" key="1">
    <citation type="submission" date="2020-08" db="EMBL/GenBank/DDBJ databases">
        <title>Genomic Encyclopedia of Type Strains, Phase IV (KMG-IV): sequencing the most valuable type-strain genomes for metagenomic binning, comparative biology and taxonomic classification.</title>
        <authorList>
            <person name="Goeker M."/>
        </authorList>
    </citation>
    <scope>NUCLEOTIDE SEQUENCE [LARGE SCALE GENOMIC DNA]</scope>
    <source>
        <strain evidence="7 8">DSM 2461</strain>
    </source>
</reference>
<protein>
    <recommendedName>
        <fullName evidence="3">beta-N-acetylhexosaminidase</fullName>
        <ecNumber evidence="3">3.2.1.52</ecNumber>
    </recommendedName>
</protein>
<evidence type="ECO:0000256" key="2">
    <source>
        <dbReference type="ARBA" id="ARBA00005336"/>
    </source>
</evidence>
<dbReference type="PANTHER" id="PTHR30480">
    <property type="entry name" value="BETA-HEXOSAMINIDASE-RELATED"/>
    <property type="match status" value="1"/>
</dbReference>
<evidence type="ECO:0000313" key="8">
    <source>
        <dbReference type="Proteomes" id="UP000587760"/>
    </source>
</evidence>
<keyword evidence="4 7" id="KW-0378">Hydrolase</keyword>
<evidence type="ECO:0000256" key="3">
    <source>
        <dbReference type="ARBA" id="ARBA00012663"/>
    </source>
</evidence>
<evidence type="ECO:0000256" key="4">
    <source>
        <dbReference type="ARBA" id="ARBA00022801"/>
    </source>
</evidence>
<dbReference type="EC" id="3.2.1.52" evidence="3"/>
<dbReference type="InterPro" id="IPR050226">
    <property type="entry name" value="NagZ_Beta-hexosaminidase"/>
</dbReference>
<dbReference type="Proteomes" id="UP000587760">
    <property type="component" value="Unassembled WGS sequence"/>
</dbReference>
<dbReference type="GO" id="GO:0009254">
    <property type="term" value="P:peptidoglycan turnover"/>
    <property type="evidence" value="ECO:0007669"/>
    <property type="project" value="TreeGrafter"/>
</dbReference>
<dbReference type="RefSeq" id="WP_184747541.1">
    <property type="nucleotide sequence ID" value="NZ_JACHGJ010000006.1"/>
</dbReference>
<dbReference type="PANTHER" id="PTHR30480:SF13">
    <property type="entry name" value="BETA-HEXOSAMINIDASE"/>
    <property type="match status" value="1"/>
</dbReference>
<dbReference type="SUPFAM" id="SSF51445">
    <property type="entry name" value="(Trans)glycosidases"/>
    <property type="match status" value="1"/>
</dbReference>
<keyword evidence="5 7" id="KW-0326">Glycosidase</keyword>
<keyword evidence="8" id="KW-1185">Reference proteome</keyword>
<dbReference type="Pfam" id="PF00933">
    <property type="entry name" value="Glyco_hydro_3"/>
    <property type="match status" value="1"/>
</dbReference>
<dbReference type="InterPro" id="IPR036962">
    <property type="entry name" value="Glyco_hydro_3_N_sf"/>
</dbReference>
<sequence>MESLTIEEKIGQLFLISVRNSYSGNRMLFADDYMKNIIEQYKPGGIILFTINFADPVQTRDLIRGTQELSSIPLFIAVDEEGGKVARLGNTDRMSVTKIPQAAVIGRTGNREYARLSSQVISRELKAFGFNMNMAPVADVNTNARNPVIGDRTYSSDPLQAGRMVAEVVRTMADENIISVLKHFPGHGDTSSDSHKGDVTILHDLQRLEKVEFVPFRMGIEAGADAVMTAHIKMPLVTGNDLPATMSPLILQGILRNEMGFKGIIITDAMDMGAVKNYWSADEAAVNAIKAGADIILMPASLSDAVQGIRKALEDGVLTEERINESVRRILRVKVKRGILDQKSIGSDQIMDIIGSTEHARIIDSIIN</sequence>
<dbReference type="EMBL" id="JACHGJ010000006">
    <property type="protein sequence ID" value="MBB6481287.1"/>
    <property type="molecule type" value="Genomic_DNA"/>
</dbReference>
<dbReference type="InterPro" id="IPR017853">
    <property type="entry name" value="GH"/>
</dbReference>
<name>A0A841RDH7_9SPIO</name>
<comment type="caution">
    <text evidence="7">The sequence shown here is derived from an EMBL/GenBank/DDBJ whole genome shotgun (WGS) entry which is preliminary data.</text>
</comment>
<dbReference type="InterPro" id="IPR001764">
    <property type="entry name" value="Glyco_hydro_3_N"/>
</dbReference>
<dbReference type="GO" id="GO:0004563">
    <property type="term" value="F:beta-N-acetylhexosaminidase activity"/>
    <property type="evidence" value="ECO:0007669"/>
    <property type="project" value="UniProtKB-EC"/>
</dbReference>
<evidence type="ECO:0000313" key="7">
    <source>
        <dbReference type="EMBL" id="MBB6481287.1"/>
    </source>
</evidence>
<organism evidence="7 8">
    <name type="scientific">Spirochaeta isovalerica</name>
    <dbReference type="NCBI Taxonomy" id="150"/>
    <lineage>
        <taxon>Bacteria</taxon>
        <taxon>Pseudomonadati</taxon>
        <taxon>Spirochaetota</taxon>
        <taxon>Spirochaetia</taxon>
        <taxon>Spirochaetales</taxon>
        <taxon>Spirochaetaceae</taxon>
        <taxon>Spirochaeta</taxon>
    </lineage>
</organism>
<accession>A0A841RDH7</accession>
<dbReference type="AlphaFoldDB" id="A0A841RDH7"/>
<evidence type="ECO:0000256" key="5">
    <source>
        <dbReference type="ARBA" id="ARBA00023295"/>
    </source>
</evidence>
<dbReference type="InterPro" id="IPR019800">
    <property type="entry name" value="Glyco_hydro_3_AS"/>
</dbReference>
<dbReference type="Gene3D" id="3.20.20.300">
    <property type="entry name" value="Glycoside hydrolase, family 3, N-terminal domain"/>
    <property type="match status" value="1"/>
</dbReference>
<proteinExistence type="inferred from homology"/>
<evidence type="ECO:0000256" key="1">
    <source>
        <dbReference type="ARBA" id="ARBA00001231"/>
    </source>
</evidence>
<dbReference type="GO" id="GO:0005975">
    <property type="term" value="P:carbohydrate metabolic process"/>
    <property type="evidence" value="ECO:0007669"/>
    <property type="project" value="InterPro"/>
</dbReference>
<feature type="domain" description="Glycoside hydrolase family 3 N-terminal" evidence="6">
    <location>
        <begin position="5"/>
        <end position="333"/>
    </location>
</feature>
<evidence type="ECO:0000259" key="6">
    <source>
        <dbReference type="Pfam" id="PF00933"/>
    </source>
</evidence>
<dbReference type="PROSITE" id="PS00775">
    <property type="entry name" value="GLYCOSYL_HYDROL_F3"/>
    <property type="match status" value="1"/>
</dbReference>
<gene>
    <name evidence="7" type="ORF">HNR50_002967</name>
</gene>
<comment type="similarity">
    <text evidence="2">Belongs to the glycosyl hydrolase 3 family.</text>
</comment>